<dbReference type="PROSITE" id="PS51450">
    <property type="entry name" value="LRR"/>
    <property type="match status" value="1"/>
</dbReference>
<feature type="compositionally biased region" description="Polar residues" evidence="2">
    <location>
        <begin position="269"/>
        <end position="281"/>
    </location>
</feature>
<dbReference type="InterPro" id="IPR042655">
    <property type="entry name" value="LRC72"/>
</dbReference>
<dbReference type="InterPro" id="IPR032675">
    <property type="entry name" value="LRR_dom_sf"/>
</dbReference>
<dbReference type="PANTHER" id="PTHR46759">
    <property type="entry name" value="LEUCINE-RICH REPEAT-CONTAINING PROTEIN 72"/>
    <property type="match status" value="1"/>
</dbReference>
<feature type="compositionally biased region" description="Polar residues" evidence="2">
    <location>
        <begin position="912"/>
        <end position="933"/>
    </location>
</feature>
<dbReference type="Proteomes" id="UP001209570">
    <property type="component" value="Unassembled WGS sequence"/>
</dbReference>
<proteinExistence type="predicted"/>
<feature type="region of interest" description="Disordered" evidence="2">
    <location>
        <begin position="525"/>
        <end position="546"/>
    </location>
</feature>
<feature type="compositionally biased region" description="Basic and acidic residues" evidence="2">
    <location>
        <begin position="934"/>
        <end position="951"/>
    </location>
</feature>
<dbReference type="Gene3D" id="3.80.10.10">
    <property type="entry name" value="Ribonuclease Inhibitor"/>
    <property type="match status" value="1"/>
</dbReference>
<keyword evidence="4" id="KW-1185">Reference proteome</keyword>
<name>A0AAD5MAL6_PYTIN</name>
<feature type="region of interest" description="Disordered" evidence="2">
    <location>
        <begin position="907"/>
        <end position="974"/>
    </location>
</feature>
<feature type="compositionally biased region" description="Basic and acidic residues" evidence="2">
    <location>
        <begin position="643"/>
        <end position="661"/>
    </location>
</feature>
<evidence type="ECO:0000256" key="2">
    <source>
        <dbReference type="SAM" id="MobiDB-lite"/>
    </source>
</evidence>
<accession>A0AAD5MAL6</accession>
<organism evidence="3 4">
    <name type="scientific">Pythium insidiosum</name>
    <name type="common">Pythiosis disease agent</name>
    <dbReference type="NCBI Taxonomy" id="114742"/>
    <lineage>
        <taxon>Eukaryota</taxon>
        <taxon>Sar</taxon>
        <taxon>Stramenopiles</taxon>
        <taxon>Oomycota</taxon>
        <taxon>Peronosporomycetes</taxon>
        <taxon>Pythiales</taxon>
        <taxon>Pythiaceae</taxon>
        <taxon>Pythium</taxon>
    </lineage>
</organism>
<feature type="coiled-coil region" evidence="1">
    <location>
        <begin position="726"/>
        <end position="781"/>
    </location>
</feature>
<evidence type="ECO:0000313" key="3">
    <source>
        <dbReference type="EMBL" id="KAJ0408810.1"/>
    </source>
</evidence>
<dbReference type="PANTHER" id="PTHR46759:SF1">
    <property type="entry name" value="LEUCINE-RICH REPEAT-CONTAINING PROTEIN 72"/>
    <property type="match status" value="1"/>
</dbReference>
<evidence type="ECO:0000313" key="4">
    <source>
        <dbReference type="Proteomes" id="UP001209570"/>
    </source>
</evidence>
<feature type="compositionally biased region" description="Pro residues" evidence="2">
    <location>
        <begin position="226"/>
        <end position="242"/>
    </location>
</feature>
<dbReference type="SUPFAM" id="SSF52058">
    <property type="entry name" value="L domain-like"/>
    <property type="match status" value="1"/>
</dbReference>
<protein>
    <submittedName>
        <fullName evidence="3">Uncharacterized protein</fullName>
    </submittedName>
</protein>
<gene>
    <name evidence="3" type="ORF">P43SY_000706</name>
</gene>
<dbReference type="InterPro" id="IPR001611">
    <property type="entry name" value="Leu-rich_rpt"/>
</dbReference>
<feature type="compositionally biased region" description="Basic and acidic residues" evidence="2">
    <location>
        <begin position="525"/>
        <end position="536"/>
    </location>
</feature>
<feature type="compositionally biased region" description="Low complexity" evidence="2">
    <location>
        <begin position="952"/>
        <end position="974"/>
    </location>
</feature>
<keyword evidence="1" id="KW-0175">Coiled coil</keyword>
<dbReference type="EMBL" id="JAKCXM010000008">
    <property type="protein sequence ID" value="KAJ0408810.1"/>
    <property type="molecule type" value="Genomic_DNA"/>
</dbReference>
<dbReference type="AlphaFoldDB" id="A0AAD5MAL6"/>
<comment type="caution">
    <text evidence="3">The sequence shown here is derived from an EMBL/GenBank/DDBJ whole genome shotgun (WGS) entry which is preliminary data.</text>
</comment>
<evidence type="ECO:0000256" key="1">
    <source>
        <dbReference type="SAM" id="Coils"/>
    </source>
</evidence>
<feature type="coiled-coil region" evidence="1">
    <location>
        <begin position="822"/>
        <end position="906"/>
    </location>
</feature>
<sequence length="1003" mass="110399">MPLQELTPELVTEIARQHPALQRLSLARNALRDVRHLSLLAAPLRRLDLSENRLPALPDGLAASWGARLVFLDVSGNAIESLRPLSGCAALEELRAGRNRVRLISELRHLQLLSRLGVLVMEGNPIALQATYRREVVAMLPALESLDGRSVSAAERLYARLQLKPSLTTEPDEPTSPASPSGPSMELTAAADSAAAVDATPAELDLSEAAATTTTTLVLPALTPTENPPAPVPSPSPAPAPSPSLSELPAPAPSPSSRGALLTPESMLAVSTQDQASQTRAPTARTPPSVASAPQQELLQSRVTALERILEIQDQMLQRHLAAPPAAAADDDASSAVSRRPSPDAVAQLYTRLLAAWRSKVVALMVQLKSRELETTPPPPPTGATVTQEQLTLVTEELEMWRQRAADAAAHRELERQRTTDAHRQRAQAETRAVQCVRTLALERERLQQIAEQVAVFCSRQSVLPTQLDALASAGLRRLAAMEQRLALLTARVQLASRFVAHREARLRNSEAAIEAERRTWRRRLEQQQRRSHEGDDQAAGPARGRGIESPALRMLLRPWTEQAVRAVFQRLDPYHTGLVRAAGLLDALRADRGVLDALRGDEQRQLALAAHVEQALRRRSATGTVRGNVTWGELVLGLLPQDDEHEHEHKRVGDSDERAELPPPFDADAKPTIARRRRPRADELRALSKRELAAELLALWDERDQLERRALQDAASLQRGAEAIHAQWAAKTDELARALASLERQYEQQQTATQRLETQLRDAERAASQAQHELERLGREWSEQRDAWQREQRDLKGAHADALAREQDVWQRELAAASLAQAQLQASNSKLELSVRQLERELARRHEQLLASEALQAQRVEDKVRKRDEEIAKLRRERNSLLSTLREQERELSAASAAAAAMKEASRVDAATQTHRVESQTAAVQVELPSTRQQHEKPAISPESELRRQAEPPVARSAAPPASSSSSSSYLATRAAAAAVSRDVLHRRLQQLETLGASLLAD</sequence>
<reference evidence="3" key="1">
    <citation type="submission" date="2021-12" db="EMBL/GenBank/DDBJ databases">
        <title>Prjna785345.</title>
        <authorList>
            <person name="Rujirawat T."/>
            <person name="Krajaejun T."/>
        </authorList>
    </citation>
    <scope>NUCLEOTIDE SEQUENCE</scope>
    <source>
        <strain evidence="3">Pi057C3</strain>
    </source>
</reference>
<feature type="region of interest" description="Disordered" evidence="2">
    <location>
        <begin position="643"/>
        <end position="671"/>
    </location>
</feature>
<feature type="region of interest" description="Disordered" evidence="2">
    <location>
        <begin position="163"/>
        <end position="200"/>
    </location>
</feature>
<feature type="compositionally biased region" description="Low complexity" evidence="2">
    <location>
        <begin position="188"/>
        <end position="200"/>
    </location>
</feature>
<feature type="region of interest" description="Disordered" evidence="2">
    <location>
        <begin position="219"/>
        <end position="296"/>
    </location>
</feature>